<name>A0A447D0J7_9BRAD</name>
<dbReference type="FunFam" id="1.10.10.10:FF:000001">
    <property type="entry name" value="LysR family transcriptional regulator"/>
    <property type="match status" value="1"/>
</dbReference>
<dbReference type="PROSITE" id="PS50931">
    <property type="entry name" value="HTH_LYSR"/>
    <property type="match status" value="1"/>
</dbReference>
<feature type="domain" description="HTH lysR-type" evidence="5">
    <location>
        <begin position="1"/>
        <end position="58"/>
    </location>
</feature>
<evidence type="ECO:0000259" key="5">
    <source>
        <dbReference type="PROSITE" id="PS50931"/>
    </source>
</evidence>
<gene>
    <name evidence="6" type="primary">gltR_2</name>
    <name evidence="6" type="ORF">RHODGE_RHODGE_04267</name>
</gene>
<dbReference type="GO" id="GO:0003700">
    <property type="term" value="F:DNA-binding transcription factor activity"/>
    <property type="evidence" value="ECO:0007669"/>
    <property type="project" value="InterPro"/>
</dbReference>
<evidence type="ECO:0000256" key="2">
    <source>
        <dbReference type="ARBA" id="ARBA00023015"/>
    </source>
</evidence>
<dbReference type="Gene3D" id="1.10.10.10">
    <property type="entry name" value="Winged helix-like DNA-binding domain superfamily/Winged helix DNA-binding domain"/>
    <property type="match status" value="1"/>
</dbReference>
<accession>A0A447D0J7</accession>
<organism evidence="6 7">
    <name type="scientific">Rhodoplanes serenus</name>
    <dbReference type="NCBI Taxonomy" id="200615"/>
    <lineage>
        <taxon>Bacteria</taxon>
        <taxon>Pseudomonadati</taxon>
        <taxon>Pseudomonadota</taxon>
        <taxon>Alphaproteobacteria</taxon>
        <taxon>Hyphomicrobiales</taxon>
        <taxon>Nitrobacteraceae</taxon>
        <taxon>Rhodoplanes</taxon>
    </lineage>
</organism>
<dbReference type="Pfam" id="PF03466">
    <property type="entry name" value="LysR_substrate"/>
    <property type="match status" value="1"/>
</dbReference>
<dbReference type="Gene3D" id="3.40.190.290">
    <property type="match status" value="1"/>
</dbReference>
<keyword evidence="7" id="KW-1185">Reference proteome</keyword>
<dbReference type="InterPro" id="IPR005119">
    <property type="entry name" value="LysR_subst-bd"/>
</dbReference>
<evidence type="ECO:0000256" key="4">
    <source>
        <dbReference type="ARBA" id="ARBA00023163"/>
    </source>
</evidence>
<comment type="caution">
    <text evidence="6">The sequence shown here is derived from an EMBL/GenBank/DDBJ whole genome shotgun (WGS) entry which is preliminary data.</text>
</comment>
<keyword evidence="3" id="KW-0238">DNA-binding</keyword>
<dbReference type="OrthoDB" id="9786526at2"/>
<dbReference type="AlphaFoldDB" id="A0A447D0J7"/>
<dbReference type="PANTHER" id="PTHR30126">
    <property type="entry name" value="HTH-TYPE TRANSCRIPTIONAL REGULATOR"/>
    <property type="match status" value="1"/>
</dbReference>
<proteinExistence type="inferred from homology"/>
<dbReference type="PRINTS" id="PR00039">
    <property type="entry name" value="HTHLYSR"/>
</dbReference>
<dbReference type="InterPro" id="IPR036388">
    <property type="entry name" value="WH-like_DNA-bd_sf"/>
</dbReference>
<comment type="similarity">
    <text evidence="1">Belongs to the LysR transcriptional regulatory family.</text>
</comment>
<dbReference type="Proteomes" id="UP000289200">
    <property type="component" value="Unassembled WGS sequence"/>
</dbReference>
<dbReference type="RefSeq" id="WP_129611086.1">
    <property type="nucleotide sequence ID" value="NZ_UWOC01000188.1"/>
</dbReference>
<evidence type="ECO:0000313" key="6">
    <source>
        <dbReference type="EMBL" id="VCU11063.1"/>
    </source>
</evidence>
<dbReference type="SUPFAM" id="SSF53850">
    <property type="entry name" value="Periplasmic binding protein-like II"/>
    <property type="match status" value="1"/>
</dbReference>
<dbReference type="EMBL" id="UWOC01000188">
    <property type="protein sequence ID" value="VCU11063.1"/>
    <property type="molecule type" value="Genomic_DNA"/>
</dbReference>
<reference evidence="7" key="1">
    <citation type="submission" date="2018-10" db="EMBL/GenBank/DDBJ databases">
        <authorList>
            <person name="Peiro R."/>
            <person name="Begona"/>
            <person name="Cbmso G."/>
            <person name="Lopez M."/>
            <person name="Gonzalez S."/>
            <person name="Sacristan E."/>
            <person name="Castillo E."/>
        </authorList>
    </citation>
    <scope>NUCLEOTIDE SEQUENCE [LARGE SCALE GENOMIC DNA]</scope>
</reference>
<protein>
    <submittedName>
        <fullName evidence="6">HTH-type transcriptional regulator GltR</fullName>
    </submittedName>
</protein>
<sequence length="295" mass="31421">MQPADLAVFAAVARLGSMRAAAEALNTVQSNVTARIRALEAEIGTPLFARHSRGVVPTAAGRRLLPYVDRIAGLIDEAAAAARDDGTPHGPLVVGALETTLALRLSPRLAGFTRDCPDVDLMLRTGTTAELIERVLRRDLEAAFVCGPVDHSDLVSETMFREELVVMTAPDAPPLDAGPSPGDLRVVVLRLGCSYRQRLEEVLARRGIVGLRVQEFGTLEAIFGCVAAGLGVTLLPRALLGPVWPAERVRVHALPPADARVDTVLIRRRDGRLSSALAAFVAAMRESRPAAIAAE</sequence>
<dbReference type="InterPro" id="IPR000847">
    <property type="entry name" value="LysR_HTH_N"/>
</dbReference>
<dbReference type="InterPro" id="IPR036390">
    <property type="entry name" value="WH_DNA-bd_sf"/>
</dbReference>
<dbReference type="PANTHER" id="PTHR30126:SF40">
    <property type="entry name" value="HTH-TYPE TRANSCRIPTIONAL REGULATOR GLTR"/>
    <property type="match status" value="1"/>
</dbReference>
<keyword evidence="2" id="KW-0805">Transcription regulation</keyword>
<evidence type="ECO:0000313" key="7">
    <source>
        <dbReference type="Proteomes" id="UP000289200"/>
    </source>
</evidence>
<dbReference type="SUPFAM" id="SSF46785">
    <property type="entry name" value="Winged helix' DNA-binding domain"/>
    <property type="match status" value="1"/>
</dbReference>
<dbReference type="Pfam" id="PF00126">
    <property type="entry name" value="HTH_1"/>
    <property type="match status" value="1"/>
</dbReference>
<dbReference type="GO" id="GO:0000976">
    <property type="term" value="F:transcription cis-regulatory region binding"/>
    <property type="evidence" value="ECO:0007669"/>
    <property type="project" value="TreeGrafter"/>
</dbReference>
<evidence type="ECO:0000256" key="1">
    <source>
        <dbReference type="ARBA" id="ARBA00009437"/>
    </source>
</evidence>
<keyword evidence="4" id="KW-0804">Transcription</keyword>
<evidence type="ECO:0000256" key="3">
    <source>
        <dbReference type="ARBA" id="ARBA00023125"/>
    </source>
</evidence>